<dbReference type="EMBL" id="JAAGLU010000521">
    <property type="protein sequence ID" value="NEC93130.1"/>
    <property type="molecule type" value="Genomic_DNA"/>
</dbReference>
<accession>A0A6B3CAM0</accession>
<reference evidence="2" key="1">
    <citation type="submission" date="2020-01" db="EMBL/GenBank/DDBJ databases">
        <title>Insect and environment-associated Actinomycetes.</title>
        <authorList>
            <person name="Currrie C."/>
            <person name="Chevrette M."/>
            <person name="Carlson C."/>
            <person name="Stubbendieck R."/>
            <person name="Wendt-Pienkowski E."/>
        </authorList>
    </citation>
    <scope>NUCLEOTIDE SEQUENCE</scope>
    <source>
        <strain evidence="2">SID12501</strain>
    </source>
</reference>
<feature type="non-terminal residue" evidence="2">
    <location>
        <position position="1"/>
    </location>
</feature>
<dbReference type="AlphaFoldDB" id="A0A6B3CAM0"/>
<evidence type="ECO:0000313" key="2">
    <source>
        <dbReference type="EMBL" id="NEC93130.1"/>
    </source>
</evidence>
<organism evidence="2">
    <name type="scientific">Streptomyces sp. SID12501</name>
    <dbReference type="NCBI Taxonomy" id="2706042"/>
    <lineage>
        <taxon>Bacteria</taxon>
        <taxon>Bacillati</taxon>
        <taxon>Actinomycetota</taxon>
        <taxon>Actinomycetes</taxon>
        <taxon>Kitasatosporales</taxon>
        <taxon>Streptomycetaceae</taxon>
        <taxon>Streptomyces</taxon>
    </lineage>
</organism>
<dbReference type="RefSeq" id="WP_164325084.1">
    <property type="nucleotide sequence ID" value="NZ_JAAGLU010000521.1"/>
</dbReference>
<comment type="caution">
    <text evidence="2">The sequence shown here is derived from an EMBL/GenBank/DDBJ whole genome shotgun (WGS) entry which is preliminary data.</text>
</comment>
<proteinExistence type="predicted"/>
<feature type="region of interest" description="Disordered" evidence="1">
    <location>
        <begin position="91"/>
        <end position="125"/>
    </location>
</feature>
<evidence type="ECO:0000256" key="1">
    <source>
        <dbReference type="SAM" id="MobiDB-lite"/>
    </source>
</evidence>
<sequence length="125" mass="14048">MAGDRHDRDSLGELYYRYADEEGDVHSRSIEPADNDTCYQLPGTRNHPAFKVVNDTESLALVFGDRNCGGEPQEVLEPGDEARNLNVRSVYFKPTDGNGHHGGRHDGDDGRDDDRGDHWDGDDRY</sequence>
<name>A0A6B3CAM0_9ACTN</name>
<feature type="compositionally biased region" description="Basic and acidic residues" evidence="1">
    <location>
        <begin position="104"/>
        <end position="125"/>
    </location>
</feature>
<gene>
    <name evidence="2" type="ORF">G3I71_47085</name>
</gene>
<protein>
    <submittedName>
        <fullName evidence="2">Uncharacterized protein</fullName>
    </submittedName>
</protein>